<dbReference type="GO" id="GO:0000776">
    <property type="term" value="C:kinetochore"/>
    <property type="evidence" value="ECO:0007669"/>
    <property type="project" value="TreeGrafter"/>
</dbReference>
<dbReference type="Proteomes" id="UP000242450">
    <property type="component" value="Chromosome 5"/>
</dbReference>
<dbReference type="GO" id="GO:0045171">
    <property type="term" value="C:intercellular bridge"/>
    <property type="evidence" value="ECO:0007669"/>
    <property type="project" value="TreeGrafter"/>
</dbReference>
<feature type="non-terminal residue" evidence="2">
    <location>
        <position position="1"/>
    </location>
</feature>
<keyword evidence="3" id="KW-1185">Reference proteome</keyword>
<feature type="compositionally biased region" description="Basic and acidic residues" evidence="1">
    <location>
        <begin position="198"/>
        <end position="228"/>
    </location>
</feature>
<dbReference type="PANTHER" id="PTHR23060:SF1">
    <property type="entry name" value="INACTIVE SERINE_THREONINE-PROTEIN KINASE TEX14"/>
    <property type="match status" value="1"/>
</dbReference>
<dbReference type="GO" id="GO:0007094">
    <property type="term" value="P:mitotic spindle assembly checkpoint signaling"/>
    <property type="evidence" value="ECO:0007669"/>
    <property type="project" value="InterPro"/>
</dbReference>
<accession>A0A212D922</accession>
<dbReference type="GO" id="GO:0051306">
    <property type="term" value="P:mitotic sister chromatid separation"/>
    <property type="evidence" value="ECO:0007669"/>
    <property type="project" value="InterPro"/>
</dbReference>
<evidence type="ECO:0000256" key="1">
    <source>
        <dbReference type="SAM" id="MobiDB-lite"/>
    </source>
</evidence>
<dbReference type="GO" id="GO:0007140">
    <property type="term" value="P:male meiotic nuclear division"/>
    <property type="evidence" value="ECO:0007669"/>
    <property type="project" value="InterPro"/>
</dbReference>
<dbReference type="PANTHER" id="PTHR23060">
    <property type="entry name" value="TESTIS EXPRESSED GENE 14"/>
    <property type="match status" value="1"/>
</dbReference>
<dbReference type="GO" id="GO:0030496">
    <property type="term" value="C:midbody"/>
    <property type="evidence" value="ECO:0007669"/>
    <property type="project" value="TreeGrafter"/>
</dbReference>
<evidence type="ECO:0000313" key="2">
    <source>
        <dbReference type="EMBL" id="OWK14741.1"/>
    </source>
</evidence>
<feature type="region of interest" description="Disordered" evidence="1">
    <location>
        <begin position="176"/>
        <end position="243"/>
    </location>
</feature>
<evidence type="ECO:0000313" key="3">
    <source>
        <dbReference type="Proteomes" id="UP000242450"/>
    </source>
</evidence>
<proteinExistence type="predicted"/>
<name>A0A212D922_CEREH</name>
<dbReference type="GO" id="GO:0008608">
    <property type="term" value="P:attachment of spindle microtubules to kinetochore"/>
    <property type="evidence" value="ECO:0007669"/>
    <property type="project" value="InterPro"/>
</dbReference>
<sequence length="243" mass="26638">SLTDIQDLSSISYEHDSSFKEVSCKTPKINHAPTSVSTPLSPGSISSVASQYKDCLESIPFQDTKTGSTSCWTSQESTQTLSDKFTSVREKVKSLDSLLTSSEILPARLTNRKRLPTFTGAGSSSAAKAPDASCSATQRRSLPKELVEAISQHHIDELPPPSQELLDEIAHSTLDEDLERWLQPPEDSTQLADLPRGPAREASSRDQEVGEKKRKGEESMKPERRKSESFLGTSEEGMNGWSL</sequence>
<dbReference type="GO" id="GO:0043063">
    <property type="term" value="P:intercellular bridge organization"/>
    <property type="evidence" value="ECO:0007669"/>
    <property type="project" value="InterPro"/>
</dbReference>
<dbReference type="InterPro" id="IPR039339">
    <property type="entry name" value="Tex14"/>
</dbReference>
<dbReference type="OrthoDB" id="5962695at2759"/>
<feature type="region of interest" description="Disordered" evidence="1">
    <location>
        <begin position="116"/>
        <end position="141"/>
    </location>
</feature>
<protein>
    <submittedName>
        <fullName evidence="2">TEX14</fullName>
    </submittedName>
</protein>
<gene>
    <name evidence="2" type="ORF">Celaphus_00000626</name>
</gene>
<reference evidence="2 3" key="1">
    <citation type="journal article" date="2018" name="Mol. Genet. Genomics">
        <title>The red deer Cervus elaphus genome CerEla1.0: sequencing, annotating, genes, and chromosomes.</title>
        <authorList>
            <person name="Bana N.A."/>
            <person name="Nyiri A."/>
            <person name="Nagy J."/>
            <person name="Frank K."/>
            <person name="Nagy T."/>
            <person name="Steger V."/>
            <person name="Schiller M."/>
            <person name="Lakatos P."/>
            <person name="Sugar L."/>
            <person name="Horn P."/>
            <person name="Barta E."/>
            <person name="Orosz L."/>
        </authorList>
    </citation>
    <scope>NUCLEOTIDE SEQUENCE [LARGE SCALE GENOMIC DNA]</scope>
    <source>
        <strain evidence="2">Hungarian</strain>
    </source>
</reference>
<comment type="caution">
    <text evidence="2">The sequence shown here is derived from an EMBL/GenBank/DDBJ whole genome shotgun (WGS) entry which is preliminary data.</text>
</comment>
<organism evidence="2 3">
    <name type="scientific">Cervus elaphus hippelaphus</name>
    <name type="common">European red deer</name>
    <dbReference type="NCBI Taxonomy" id="46360"/>
    <lineage>
        <taxon>Eukaryota</taxon>
        <taxon>Metazoa</taxon>
        <taxon>Chordata</taxon>
        <taxon>Craniata</taxon>
        <taxon>Vertebrata</taxon>
        <taxon>Euteleostomi</taxon>
        <taxon>Mammalia</taxon>
        <taxon>Eutheria</taxon>
        <taxon>Laurasiatheria</taxon>
        <taxon>Artiodactyla</taxon>
        <taxon>Ruminantia</taxon>
        <taxon>Pecora</taxon>
        <taxon>Cervidae</taxon>
        <taxon>Cervinae</taxon>
        <taxon>Cervus</taxon>
    </lineage>
</organism>
<dbReference type="AlphaFoldDB" id="A0A212D922"/>
<dbReference type="EMBL" id="MKHE01000005">
    <property type="protein sequence ID" value="OWK14741.1"/>
    <property type="molecule type" value="Genomic_DNA"/>
</dbReference>